<evidence type="ECO:0000256" key="5">
    <source>
        <dbReference type="ARBA" id="ARBA00026025"/>
    </source>
</evidence>
<dbReference type="AlphaFoldDB" id="A0A0X8VCE2"/>
<evidence type="ECO:0000256" key="4">
    <source>
        <dbReference type="ARBA" id="ARBA00023274"/>
    </source>
</evidence>
<dbReference type="InterPro" id="IPR022973">
    <property type="entry name" value="Ribosomal_uL10_bac"/>
</dbReference>
<dbReference type="HAMAP" id="MF_00362">
    <property type="entry name" value="Ribosomal_uL10"/>
    <property type="match status" value="1"/>
</dbReference>
<keyword evidence="3 7" id="KW-0689">Ribosomal protein</keyword>
<evidence type="ECO:0000256" key="3">
    <source>
        <dbReference type="ARBA" id="ARBA00022980"/>
    </source>
</evidence>
<comment type="function">
    <text evidence="1 7">Forms part of the ribosomal stalk, playing a central role in the interaction of the ribosome with GTP-bound translation factors.</text>
</comment>
<dbReference type="EMBL" id="LSTQ01000024">
    <property type="protein sequence ID" value="OAH25889.1"/>
    <property type="molecule type" value="Genomic_DNA"/>
</dbReference>
<evidence type="ECO:0000313" key="10">
    <source>
        <dbReference type="Proteomes" id="UP000076947"/>
    </source>
</evidence>
<dbReference type="InterPro" id="IPR001790">
    <property type="entry name" value="Ribosomal_uL10"/>
</dbReference>
<evidence type="ECO:0000313" key="9">
    <source>
        <dbReference type="EMBL" id="OAH25889.1"/>
    </source>
</evidence>
<dbReference type="InterPro" id="IPR002363">
    <property type="entry name" value="Ribosomal_uL10_CS_bac"/>
</dbReference>
<evidence type="ECO:0000256" key="1">
    <source>
        <dbReference type="ARBA" id="ARBA00002633"/>
    </source>
</evidence>
<keyword evidence="7" id="KW-0699">rRNA-binding</keyword>
<dbReference type="Gene3D" id="3.30.70.1730">
    <property type="match status" value="1"/>
</dbReference>
<dbReference type="PANTHER" id="PTHR11560">
    <property type="entry name" value="39S RIBOSOMAL PROTEIN L10, MITOCHONDRIAL"/>
    <property type="match status" value="1"/>
</dbReference>
<accession>A0A0X8VCE2</accession>
<dbReference type="CDD" id="cd05797">
    <property type="entry name" value="Ribosomal_L10"/>
    <property type="match status" value="1"/>
</dbReference>
<keyword evidence="4 7" id="KW-0687">Ribonucleoprotein</keyword>
<gene>
    <name evidence="7 8" type="primary">rplJ</name>
    <name evidence="9" type="ORF">AYJ05_00065</name>
    <name evidence="8" type="ORF">HF853_05815</name>
</gene>
<evidence type="ECO:0000313" key="11">
    <source>
        <dbReference type="Proteomes" id="UP000544551"/>
    </source>
</evidence>
<reference evidence="9" key="2">
    <citation type="submission" date="2016-02" db="EMBL/GenBank/DDBJ databases">
        <authorList>
            <person name="Wen L."/>
            <person name="He K."/>
            <person name="Yang H."/>
        </authorList>
    </citation>
    <scope>NUCLEOTIDE SEQUENCE [LARGE SCALE GENOMIC DNA]</scope>
    <source>
        <strain evidence="9">GA-15</strain>
    </source>
</reference>
<dbReference type="NCBIfam" id="NF000955">
    <property type="entry name" value="PRK00099.1-1"/>
    <property type="match status" value="1"/>
</dbReference>
<name>A0A0X8VCE2_9CORY</name>
<evidence type="ECO:0000256" key="2">
    <source>
        <dbReference type="ARBA" id="ARBA00008889"/>
    </source>
</evidence>
<protein>
    <recommendedName>
        <fullName evidence="6 7">Large ribosomal subunit protein uL10</fullName>
    </recommendedName>
</protein>
<dbReference type="GO" id="GO:0015934">
    <property type="term" value="C:large ribosomal subunit"/>
    <property type="evidence" value="ECO:0007669"/>
    <property type="project" value="InterPro"/>
</dbReference>
<dbReference type="RefSeq" id="WP_066792410.1">
    <property type="nucleotide sequence ID" value="NZ_CAJFGC010000006.1"/>
</dbReference>
<dbReference type="GO" id="GO:0070180">
    <property type="term" value="F:large ribosomal subunit rRNA binding"/>
    <property type="evidence" value="ECO:0007669"/>
    <property type="project" value="UniProtKB-UniRule"/>
</dbReference>
<dbReference type="SUPFAM" id="SSF160369">
    <property type="entry name" value="Ribosomal protein L10-like"/>
    <property type="match status" value="1"/>
</dbReference>
<dbReference type="InterPro" id="IPR043141">
    <property type="entry name" value="Ribosomal_uL10-like_sf"/>
</dbReference>
<dbReference type="InterPro" id="IPR047865">
    <property type="entry name" value="Ribosomal_uL10_bac_type"/>
</dbReference>
<comment type="caution">
    <text evidence="9">The sequence shown here is derived from an EMBL/GenBank/DDBJ whole genome shotgun (WGS) entry which is preliminary data.</text>
</comment>
<evidence type="ECO:0000256" key="7">
    <source>
        <dbReference type="HAMAP-Rule" id="MF_00362"/>
    </source>
</evidence>
<dbReference type="OrthoDB" id="3186107at2"/>
<dbReference type="GO" id="GO:0006412">
    <property type="term" value="P:translation"/>
    <property type="evidence" value="ECO:0007669"/>
    <property type="project" value="UniProtKB-UniRule"/>
</dbReference>
<comment type="similarity">
    <text evidence="2 7">Belongs to the universal ribosomal protein uL10 family.</text>
</comment>
<comment type="subunit">
    <text evidence="5 7">Part of the ribosomal stalk of the 50S ribosomal subunit. The N-terminus interacts with L11 and the large rRNA to form the base of the stalk. The C-terminus forms an elongated spine to which L12 dimers bind in a sequential fashion forming a multimeric L10(L12)X complex.</text>
</comment>
<keyword evidence="7" id="KW-0694">RNA-binding</keyword>
<dbReference type="STRING" id="1705.CA21670_01600"/>
<organism evidence="9 10">
    <name type="scientific">Corynebacterium stationis</name>
    <dbReference type="NCBI Taxonomy" id="1705"/>
    <lineage>
        <taxon>Bacteria</taxon>
        <taxon>Bacillati</taxon>
        <taxon>Actinomycetota</taxon>
        <taxon>Actinomycetes</taxon>
        <taxon>Mycobacteriales</taxon>
        <taxon>Corynebacteriaceae</taxon>
        <taxon>Corynebacterium</taxon>
    </lineage>
</organism>
<evidence type="ECO:0000313" key="8">
    <source>
        <dbReference type="EMBL" id="NME89192.1"/>
    </source>
</evidence>
<sequence length="171" mass="17959">MANPKNTAELAELKEKIAASSSIVITEYRGLTVAQLQELRTNLGFDVDYSVAKNTLFKIAANEAGIEGLDEHLTGPSAFAFIKGEAVDAAKVMKKFADDNDALVLKGGYMDGSALSADQVKAIADLDNRETTLAKLAGAMKGNLAKAAGLFNAPASQVARLSAALQEKKEA</sequence>
<dbReference type="PROSITE" id="PS01109">
    <property type="entry name" value="RIBOSOMAL_L10"/>
    <property type="match status" value="1"/>
</dbReference>
<evidence type="ECO:0000256" key="6">
    <source>
        <dbReference type="ARBA" id="ARBA00035202"/>
    </source>
</evidence>
<dbReference type="GO" id="GO:0003735">
    <property type="term" value="F:structural constituent of ribosome"/>
    <property type="evidence" value="ECO:0007669"/>
    <property type="project" value="InterPro"/>
</dbReference>
<dbReference type="EMBL" id="JABAFZ010000004">
    <property type="protein sequence ID" value="NME89192.1"/>
    <property type="molecule type" value="Genomic_DNA"/>
</dbReference>
<reference evidence="8 11" key="3">
    <citation type="submission" date="2020-04" db="EMBL/GenBank/DDBJ databases">
        <authorList>
            <person name="Hitch T.C.A."/>
            <person name="Wylensek D."/>
            <person name="Clavel T."/>
        </authorList>
    </citation>
    <scope>NUCLEOTIDE SEQUENCE [LARGE SCALE GENOMIC DNA]</scope>
    <source>
        <strain evidence="8 11">BL-383-APC-3D</strain>
    </source>
</reference>
<keyword evidence="10" id="KW-1185">Reference proteome</keyword>
<dbReference type="Pfam" id="PF00466">
    <property type="entry name" value="Ribosomal_L10"/>
    <property type="match status" value="1"/>
</dbReference>
<dbReference type="Proteomes" id="UP000076947">
    <property type="component" value="Unassembled WGS sequence"/>
</dbReference>
<reference evidence="10" key="1">
    <citation type="submission" date="2016-02" db="EMBL/GenBank/DDBJ databases">
        <authorList>
            <person name="Kaur G."/>
            <person name="Nair G.R."/>
            <person name="Mayilraj S."/>
        </authorList>
    </citation>
    <scope>NUCLEOTIDE SEQUENCE [LARGE SCALE GENOMIC DNA]</scope>
    <source>
        <strain evidence="10">GA-15</strain>
    </source>
</reference>
<dbReference type="Proteomes" id="UP000544551">
    <property type="component" value="Unassembled WGS sequence"/>
</dbReference>
<proteinExistence type="inferred from homology"/>